<proteinExistence type="inferred from homology"/>
<organism evidence="8 9">
    <name type="scientific">Roridomyces roridus</name>
    <dbReference type="NCBI Taxonomy" id="1738132"/>
    <lineage>
        <taxon>Eukaryota</taxon>
        <taxon>Fungi</taxon>
        <taxon>Dikarya</taxon>
        <taxon>Basidiomycota</taxon>
        <taxon>Agaricomycotina</taxon>
        <taxon>Agaricomycetes</taxon>
        <taxon>Agaricomycetidae</taxon>
        <taxon>Agaricales</taxon>
        <taxon>Marasmiineae</taxon>
        <taxon>Mycenaceae</taxon>
        <taxon>Roridomyces</taxon>
    </lineage>
</organism>
<dbReference type="InterPro" id="IPR019368">
    <property type="entry name" value="Ribosomal_mS29"/>
</dbReference>
<dbReference type="GO" id="GO:0003735">
    <property type="term" value="F:structural constituent of ribosome"/>
    <property type="evidence" value="ECO:0007669"/>
    <property type="project" value="TreeGrafter"/>
</dbReference>
<evidence type="ECO:0000256" key="7">
    <source>
        <dbReference type="ARBA" id="ARBA00035140"/>
    </source>
</evidence>
<protein>
    <recommendedName>
        <fullName evidence="7">Small ribosomal subunit protein mS29</fullName>
    </recommendedName>
</protein>
<dbReference type="GO" id="GO:0005763">
    <property type="term" value="C:mitochondrial small ribosomal subunit"/>
    <property type="evidence" value="ECO:0007669"/>
    <property type="project" value="TreeGrafter"/>
</dbReference>
<accession>A0AAD7BX75</accession>
<evidence type="ECO:0000313" key="8">
    <source>
        <dbReference type="EMBL" id="KAJ7632787.1"/>
    </source>
</evidence>
<evidence type="ECO:0000256" key="5">
    <source>
        <dbReference type="ARBA" id="ARBA00023128"/>
    </source>
</evidence>
<keyword evidence="3" id="KW-0809">Transit peptide</keyword>
<dbReference type="Pfam" id="PF10236">
    <property type="entry name" value="DAP3"/>
    <property type="match status" value="1"/>
</dbReference>
<dbReference type="SUPFAM" id="SSF52540">
    <property type="entry name" value="P-loop containing nucleoside triphosphate hydrolases"/>
    <property type="match status" value="1"/>
</dbReference>
<evidence type="ECO:0000256" key="4">
    <source>
        <dbReference type="ARBA" id="ARBA00022980"/>
    </source>
</evidence>
<reference evidence="8" key="1">
    <citation type="submission" date="2023-03" db="EMBL/GenBank/DDBJ databases">
        <title>Massive genome expansion in bonnet fungi (Mycena s.s.) driven by repeated elements and novel gene families across ecological guilds.</title>
        <authorList>
            <consortium name="Lawrence Berkeley National Laboratory"/>
            <person name="Harder C.B."/>
            <person name="Miyauchi S."/>
            <person name="Viragh M."/>
            <person name="Kuo A."/>
            <person name="Thoen E."/>
            <person name="Andreopoulos B."/>
            <person name="Lu D."/>
            <person name="Skrede I."/>
            <person name="Drula E."/>
            <person name="Henrissat B."/>
            <person name="Morin E."/>
            <person name="Kohler A."/>
            <person name="Barry K."/>
            <person name="LaButti K."/>
            <person name="Morin E."/>
            <person name="Salamov A."/>
            <person name="Lipzen A."/>
            <person name="Mereny Z."/>
            <person name="Hegedus B."/>
            <person name="Baldrian P."/>
            <person name="Stursova M."/>
            <person name="Weitz H."/>
            <person name="Taylor A."/>
            <person name="Grigoriev I.V."/>
            <person name="Nagy L.G."/>
            <person name="Martin F."/>
            <person name="Kauserud H."/>
        </authorList>
    </citation>
    <scope>NUCLEOTIDE SEQUENCE</scope>
    <source>
        <strain evidence="8">9284</strain>
    </source>
</reference>
<evidence type="ECO:0000256" key="1">
    <source>
        <dbReference type="ARBA" id="ARBA00004173"/>
    </source>
</evidence>
<gene>
    <name evidence="8" type="ORF">FB45DRAFT_745372</name>
</gene>
<keyword evidence="4" id="KW-0689">Ribosomal protein</keyword>
<evidence type="ECO:0000256" key="2">
    <source>
        <dbReference type="ARBA" id="ARBA00009863"/>
    </source>
</evidence>
<keyword evidence="5" id="KW-0496">Mitochondrion</keyword>
<dbReference type="PANTHER" id="PTHR12810">
    <property type="entry name" value="MITOCHONDRIAL 28S RIBOSOMAL PROTEIN S29"/>
    <property type="match status" value="1"/>
</dbReference>
<dbReference type="EMBL" id="JARKIF010000008">
    <property type="protein sequence ID" value="KAJ7632787.1"/>
    <property type="molecule type" value="Genomic_DNA"/>
</dbReference>
<name>A0AAD7BX75_9AGAR</name>
<sequence length="353" mass="38797">PLRVFGVPKKMLVEFRILGVPCSVTTSTTLSIVRALQESISVPSRLILNGRAGCGKSFLLLQAAEYAAATEEWFVFYVPRAQRFVDGSTPYAYSLRTRTYLQLRAARETLRRLGTANEHILEHLYTTEPITLESGEILPEGTPLLDVVDAGQEEEGELNAHVCLEALMAEMGRQTVFPVLIAIDDFQALAGRSLYRDPHGRFIRPHHLGLPRLLLEYASGRKKLARGCVLGALSRTDTQFPVTPQLSESLNLPFDFAPSPRMAGIGKYAEADEEAEVVADGEKKTVRALRAIRVPDALSIREAAALFEPVDNEVRVQEETGADDLFLGKYAESQGNARAFVWGGLIATLQTSG</sequence>
<evidence type="ECO:0000256" key="3">
    <source>
        <dbReference type="ARBA" id="ARBA00022946"/>
    </source>
</evidence>
<feature type="non-terminal residue" evidence="8">
    <location>
        <position position="353"/>
    </location>
</feature>
<comment type="similarity">
    <text evidence="2">Belongs to the mitochondrion-specific ribosomal protein mS29 family.</text>
</comment>
<comment type="caution">
    <text evidence="8">The sequence shown here is derived from an EMBL/GenBank/DDBJ whole genome shotgun (WGS) entry which is preliminary data.</text>
</comment>
<dbReference type="Proteomes" id="UP001221142">
    <property type="component" value="Unassembled WGS sequence"/>
</dbReference>
<dbReference type="InterPro" id="IPR027417">
    <property type="entry name" value="P-loop_NTPase"/>
</dbReference>
<keyword evidence="6" id="KW-0687">Ribonucleoprotein</keyword>
<evidence type="ECO:0000313" key="9">
    <source>
        <dbReference type="Proteomes" id="UP001221142"/>
    </source>
</evidence>
<keyword evidence="9" id="KW-1185">Reference proteome</keyword>
<evidence type="ECO:0000256" key="6">
    <source>
        <dbReference type="ARBA" id="ARBA00023274"/>
    </source>
</evidence>
<comment type="subcellular location">
    <subcellularLocation>
        <location evidence="1">Mitochondrion</location>
    </subcellularLocation>
</comment>
<dbReference type="PANTHER" id="PTHR12810:SF0">
    <property type="entry name" value="SMALL RIBOSOMAL SUBUNIT PROTEIN MS29"/>
    <property type="match status" value="1"/>
</dbReference>
<dbReference type="AlphaFoldDB" id="A0AAD7BX75"/>